<dbReference type="EMBL" id="KZ825397">
    <property type="protein sequence ID" value="RAH40935.1"/>
    <property type="molecule type" value="Genomic_DNA"/>
</dbReference>
<keyword evidence="2" id="KW-1185">Reference proteome</keyword>
<protein>
    <submittedName>
        <fullName evidence="1">Uncharacterized protein</fullName>
    </submittedName>
</protein>
<gene>
    <name evidence="1" type="ORF">BO95DRAFT_280328</name>
</gene>
<name>A0ACD1FVH9_9EURO</name>
<accession>A0ACD1FVH9</accession>
<reference evidence="1" key="1">
    <citation type="submission" date="2018-02" db="EMBL/GenBank/DDBJ databases">
        <title>The genomes of Aspergillus section Nigri reveals drivers in fungal speciation.</title>
        <authorList>
            <consortium name="DOE Joint Genome Institute"/>
            <person name="Vesth T.C."/>
            <person name="Nybo J."/>
            <person name="Theobald S."/>
            <person name="Brandl J."/>
            <person name="Frisvad J.C."/>
            <person name="Nielsen K.F."/>
            <person name="Lyhne E.K."/>
            <person name="Kogle M.E."/>
            <person name="Kuo A."/>
            <person name="Riley R."/>
            <person name="Clum A."/>
            <person name="Nolan M."/>
            <person name="Lipzen A."/>
            <person name="Salamov A."/>
            <person name="Henrissat B."/>
            <person name="Wiebenga A."/>
            <person name="De vries R.P."/>
            <person name="Grigoriev I.V."/>
            <person name="Mortensen U.H."/>
            <person name="Andersen M.R."/>
            <person name="Baker S.E."/>
        </authorList>
    </citation>
    <scope>NUCLEOTIDE SEQUENCE</scope>
    <source>
        <strain evidence="1">CBS 621.78</strain>
    </source>
</reference>
<proteinExistence type="predicted"/>
<sequence length="246" mass="27436">MNSLWYDDRTETEALRSTGPDSALWSIFRLSNSYLSPVPSSRNCENSKAQSKRLMTRNSDRGAGCWPGHAQRAKPKAAAGAPGFRNHRSGAKAKGSSKAALSYFSQDLHGSINVKQLEYTCHALVQRHEIPRARFVAPHGSVQQVIPRYRAEDVRFQVHEGFGEMHNLGPSASLVHTDPPFSLNDVLLRFVLPIVHPGRIRLTMRISHAQYDGLSMPFILKDLDALYNGIVLAPPARFSEYVKESE</sequence>
<organism evidence="1 2">
    <name type="scientific">Aspergillus brunneoviolaceus CBS 621.78</name>
    <dbReference type="NCBI Taxonomy" id="1450534"/>
    <lineage>
        <taxon>Eukaryota</taxon>
        <taxon>Fungi</taxon>
        <taxon>Dikarya</taxon>
        <taxon>Ascomycota</taxon>
        <taxon>Pezizomycotina</taxon>
        <taxon>Eurotiomycetes</taxon>
        <taxon>Eurotiomycetidae</taxon>
        <taxon>Eurotiales</taxon>
        <taxon>Aspergillaceae</taxon>
        <taxon>Aspergillus</taxon>
        <taxon>Aspergillus subgen. Circumdati</taxon>
    </lineage>
</organism>
<evidence type="ECO:0000313" key="2">
    <source>
        <dbReference type="Proteomes" id="UP000249057"/>
    </source>
</evidence>
<evidence type="ECO:0000313" key="1">
    <source>
        <dbReference type="EMBL" id="RAH40935.1"/>
    </source>
</evidence>
<dbReference type="Proteomes" id="UP000249057">
    <property type="component" value="Unassembled WGS sequence"/>
</dbReference>